<reference evidence="1" key="1">
    <citation type="journal article" date="2014" name="Front. Microbiol.">
        <title>High frequency of phylogenetically diverse reductive dehalogenase-homologous genes in deep subseafloor sedimentary metagenomes.</title>
        <authorList>
            <person name="Kawai M."/>
            <person name="Futagami T."/>
            <person name="Toyoda A."/>
            <person name="Takaki Y."/>
            <person name="Nishi S."/>
            <person name="Hori S."/>
            <person name="Arai W."/>
            <person name="Tsubouchi T."/>
            <person name="Morono Y."/>
            <person name="Uchiyama I."/>
            <person name="Ito T."/>
            <person name="Fujiyama A."/>
            <person name="Inagaki F."/>
            <person name="Takami H."/>
        </authorList>
    </citation>
    <scope>NUCLEOTIDE SEQUENCE</scope>
    <source>
        <strain evidence="1">Expedition CK06-06</strain>
    </source>
</reference>
<protein>
    <submittedName>
        <fullName evidence="1">Uncharacterized protein</fullName>
    </submittedName>
</protein>
<proteinExistence type="predicted"/>
<comment type="caution">
    <text evidence="1">The sequence shown here is derived from an EMBL/GenBank/DDBJ whole genome shotgun (WGS) entry which is preliminary data.</text>
</comment>
<dbReference type="EMBL" id="BARS01002981">
    <property type="protein sequence ID" value="GAF75771.1"/>
    <property type="molecule type" value="Genomic_DNA"/>
</dbReference>
<sequence length="69" mass="7211">MSLVEVSSAQTAHLKVSIRSMGKANGVTICVNPKDSARSTVIGVDPQKEVSNFDLKGDIIEVINLGKGG</sequence>
<gene>
    <name evidence="1" type="ORF">S01H1_05734</name>
</gene>
<dbReference type="SUPFAM" id="SSF50956">
    <property type="entry name" value="Thermostable phytase (3-phytase)"/>
    <property type="match status" value="1"/>
</dbReference>
<dbReference type="AlphaFoldDB" id="X0SKV3"/>
<name>X0SKV3_9ZZZZ</name>
<evidence type="ECO:0000313" key="1">
    <source>
        <dbReference type="EMBL" id="GAF75771.1"/>
    </source>
</evidence>
<accession>X0SKV3</accession>
<organism evidence="1">
    <name type="scientific">marine sediment metagenome</name>
    <dbReference type="NCBI Taxonomy" id="412755"/>
    <lineage>
        <taxon>unclassified sequences</taxon>
        <taxon>metagenomes</taxon>
        <taxon>ecological metagenomes</taxon>
    </lineage>
</organism>